<dbReference type="Gene3D" id="3.30.70.940">
    <property type="entry name" value="NusG, N-terminal domain"/>
    <property type="match status" value="1"/>
</dbReference>
<evidence type="ECO:0000313" key="2">
    <source>
        <dbReference type="Proteomes" id="UP000005546"/>
    </source>
</evidence>
<evidence type="ECO:0008006" key="3">
    <source>
        <dbReference type="Google" id="ProtNLM"/>
    </source>
</evidence>
<dbReference type="Proteomes" id="UP000005546">
    <property type="component" value="Unassembled WGS sequence"/>
</dbReference>
<reference evidence="1 2" key="1">
    <citation type="submission" date="2011-02" db="EMBL/GenBank/DDBJ databases">
        <authorList>
            <person name="Weinstock G."/>
            <person name="Sodergren E."/>
            <person name="Clifton S."/>
            <person name="Fulton L."/>
            <person name="Fulton B."/>
            <person name="Courtney L."/>
            <person name="Fronick C."/>
            <person name="Harrison M."/>
            <person name="Strong C."/>
            <person name="Farmer C."/>
            <person name="Delahaunty K."/>
            <person name="Markovic C."/>
            <person name="Hall O."/>
            <person name="Minx P."/>
            <person name="Tomlinson C."/>
            <person name="Mitreva M."/>
            <person name="Hou S."/>
            <person name="Chen J."/>
            <person name="Wollam A."/>
            <person name="Pepin K.H."/>
            <person name="Johnson M."/>
            <person name="Bhonagiri V."/>
            <person name="Zhang X."/>
            <person name="Suruliraj S."/>
            <person name="Warren W."/>
            <person name="Chinwalla A."/>
            <person name="Mardis E.R."/>
            <person name="Wilson R.K."/>
        </authorList>
    </citation>
    <scope>NUCLEOTIDE SEQUENCE [LARGE SCALE GENOMIC DNA]</scope>
    <source>
        <strain evidence="1 2">YIT 11841</strain>
    </source>
</reference>
<accession>F3QQL8</accession>
<keyword evidence="2" id="KW-1185">Reference proteome</keyword>
<name>F3QQL8_9BACT</name>
<sequence>MGKIVSSRKGMGSHAVRWYILVLPVRHRGDPARALRMEADRSVKRDEAMLEYFAPKYIEVKRKGGEFVPTERPLLYNYVFIRSTEAEIYRRQRSALHAYSFLPRVHSGGESHYPYLSDAEMRNLRWVAEAYRGELPVYVPESGRLVKGDRVRITEGEFKGVEAVVAVQPGAGHKEVVVCIEGCLWVPLMRVSAGQYEIIGLNESGKHVYTKLSNERIFQGLHKALRNYHSRGGVTDADRALAEEALRAYGKLQMDSDVMRCKLASILLMAHTVLGNREERGELEAFSRTILPLLKAEQSRALLLATLYGCTDNNMYYHEAHALIVPWRKEPDMKKSKRQLLQWLDDYDEWLGHRG</sequence>
<dbReference type="STRING" id="762982.HMPREF9442_00460"/>
<gene>
    <name evidence="1" type="ORF">HMPREF9442_00460</name>
</gene>
<comment type="caution">
    <text evidence="1">The sequence shown here is derived from an EMBL/GenBank/DDBJ whole genome shotgun (WGS) entry which is preliminary data.</text>
</comment>
<protein>
    <recommendedName>
        <fullName evidence="3">Transcription termination/antitermination factor NusG</fullName>
    </recommendedName>
</protein>
<organism evidence="1 2">
    <name type="scientific">Paraprevotella xylaniphila YIT 11841</name>
    <dbReference type="NCBI Taxonomy" id="762982"/>
    <lineage>
        <taxon>Bacteria</taxon>
        <taxon>Pseudomonadati</taxon>
        <taxon>Bacteroidota</taxon>
        <taxon>Bacteroidia</taxon>
        <taxon>Bacteroidales</taxon>
        <taxon>Prevotellaceae</taxon>
        <taxon>Paraprevotella</taxon>
    </lineage>
</organism>
<dbReference type="InterPro" id="IPR036735">
    <property type="entry name" value="NGN_dom_sf"/>
</dbReference>
<dbReference type="eggNOG" id="COG0250">
    <property type="taxonomic scope" value="Bacteria"/>
</dbReference>
<dbReference type="EMBL" id="AFBR01000013">
    <property type="protein sequence ID" value="EGG57101.1"/>
    <property type="molecule type" value="Genomic_DNA"/>
</dbReference>
<dbReference type="RefSeq" id="WP_008624758.1">
    <property type="nucleotide sequence ID" value="NZ_GL883817.1"/>
</dbReference>
<dbReference type="GO" id="GO:0006354">
    <property type="term" value="P:DNA-templated transcription elongation"/>
    <property type="evidence" value="ECO:0007669"/>
    <property type="project" value="InterPro"/>
</dbReference>
<dbReference type="SUPFAM" id="SSF82679">
    <property type="entry name" value="N-utilization substance G protein NusG, N-terminal domain"/>
    <property type="match status" value="1"/>
</dbReference>
<dbReference type="HOGENOM" id="CLU_865109_0_0_10"/>
<dbReference type="AlphaFoldDB" id="F3QQL8"/>
<proteinExistence type="predicted"/>
<evidence type="ECO:0000313" key="1">
    <source>
        <dbReference type="EMBL" id="EGG57101.1"/>
    </source>
</evidence>